<evidence type="ECO:0000256" key="2">
    <source>
        <dbReference type="ARBA" id="ARBA00005771"/>
    </source>
</evidence>
<organism evidence="7 8">
    <name type="scientific">Pelobates cultripes</name>
    <name type="common">Western spadefoot toad</name>
    <dbReference type="NCBI Taxonomy" id="61616"/>
    <lineage>
        <taxon>Eukaryota</taxon>
        <taxon>Metazoa</taxon>
        <taxon>Chordata</taxon>
        <taxon>Craniata</taxon>
        <taxon>Vertebrata</taxon>
        <taxon>Euteleostomi</taxon>
        <taxon>Amphibia</taxon>
        <taxon>Batrachia</taxon>
        <taxon>Anura</taxon>
        <taxon>Pelobatoidea</taxon>
        <taxon>Pelobatidae</taxon>
        <taxon>Pelobates</taxon>
    </lineage>
</organism>
<keyword evidence="4 5" id="KW-0808">Transferase</keyword>
<comment type="similarity">
    <text evidence="2 5">Belongs to the sulfotransferase 1 family.</text>
</comment>
<dbReference type="GO" id="GO:0005737">
    <property type="term" value="C:cytoplasm"/>
    <property type="evidence" value="ECO:0007669"/>
    <property type="project" value="UniProtKB-SubCell"/>
</dbReference>
<name>A0AAD1RF92_PELCU</name>
<evidence type="ECO:0000256" key="5">
    <source>
        <dbReference type="RuleBase" id="RU361155"/>
    </source>
</evidence>
<dbReference type="EMBL" id="OW240913">
    <property type="protein sequence ID" value="CAH2252098.1"/>
    <property type="molecule type" value="Genomic_DNA"/>
</dbReference>
<dbReference type="InterPro" id="IPR027417">
    <property type="entry name" value="P-loop_NTPase"/>
</dbReference>
<comment type="subcellular location">
    <subcellularLocation>
        <location evidence="1">Cytoplasm</location>
    </subcellularLocation>
</comment>
<feature type="domain" description="Sulfotransferase" evidence="6">
    <location>
        <begin position="41"/>
        <end position="285"/>
    </location>
</feature>
<evidence type="ECO:0000256" key="4">
    <source>
        <dbReference type="ARBA" id="ARBA00022679"/>
    </source>
</evidence>
<sequence>MSHKDVIQSDSYLKKHKGVIFLSRLTTPECIDSLENLEIRDSDLFLVTFPKSGTVWSQQIVSLILNEGHRKGTEDIDNMVRAPWIEYNIYNIDFNTRPDPRLFTSHLPHYLMPKDLRNMRGKIIYVYRNPKDVLVSFYHFQKILVLSQHPESWEHCMDLFMSGEVLGGSWFDHIRDWYTNKKDYNILFMAYEEMKKDLRSAIMKICSFLDKKLDDEEVDIIVEKSTFENMKDDPLANYTFLSEDICDGSKGSFLRKGTIGDWKNLMTVAQSEMFDRVLQERMKDLPIKFIWDIDEEN</sequence>
<dbReference type="InterPro" id="IPR000863">
    <property type="entry name" value="Sulfotransferase_dom"/>
</dbReference>
<dbReference type="Proteomes" id="UP001295444">
    <property type="component" value="Chromosome 02"/>
</dbReference>
<dbReference type="PANTHER" id="PTHR11783">
    <property type="entry name" value="SULFOTRANSFERASE SULT"/>
    <property type="match status" value="1"/>
</dbReference>
<evidence type="ECO:0000313" key="8">
    <source>
        <dbReference type="Proteomes" id="UP001295444"/>
    </source>
</evidence>
<evidence type="ECO:0000256" key="1">
    <source>
        <dbReference type="ARBA" id="ARBA00004496"/>
    </source>
</evidence>
<evidence type="ECO:0000259" key="6">
    <source>
        <dbReference type="Pfam" id="PF00685"/>
    </source>
</evidence>
<keyword evidence="3" id="KW-0963">Cytoplasm</keyword>
<proteinExistence type="inferred from homology"/>
<dbReference type="Pfam" id="PF00685">
    <property type="entry name" value="Sulfotransfer_1"/>
    <property type="match status" value="1"/>
</dbReference>
<evidence type="ECO:0000313" key="7">
    <source>
        <dbReference type="EMBL" id="CAH2252098.1"/>
    </source>
</evidence>
<protein>
    <recommendedName>
        <fullName evidence="5">Sulfotransferase</fullName>
        <ecNumber evidence="5">2.8.2.-</ecNumber>
    </recommendedName>
</protein>
<evidence type="ECO:0000256" key="3">
    <source>
        <dbReference type="ARBA" id="ARBA00022490"/>
    </source>
</evidence>
<dbReference type="SUPFAM" id="SSF52540">
    <property type="entry name" value="P-loop containing nucleoside triphosphate hydrolases"/>
    <property type="match status" value="1"/>
</dbReference>
<dbReference type="EC" id="2.8.2.-" evidence="5"/>
<gene>
    <name evidence="7" type="ORF">PECUL_23A050551</name>
</gene>
<keyword evidence="8" id="KW-1185">Reference proteome</keyword>
<accession>A0AAD1RF92</accession>
<reference evidence="7" key="1">
    <citation type="submission" date="2022-03" db="EMBL/GenBank/DDBJ databases">
        <authorList>
            <person name="Alioto T."/>
            <person name="Alioto T."/>
            <person name="Gomez Garrido J."/>
        </authorList>
    </citation>
    <scope>NUCLEOTIDE SEQUENCE</scope>
</reference>
<dbReference type="GO" id="GO:0008146">
    <property type="term" value="F:sulfotransferase activity"/>
    <property type="evidence" value="ECO:0007669"/>
    <property type="project" value="InterPro"/>
</dbReference>
<dbReference type="AlphaFoldDB" id="A0AAD1RF92"/>
<dbReference type="FunFam" id="3.40.50.300:FF:000433">
    <property type="entry name" value="Estrogen sulfotransferase"/>
    <property type="match status" value="1"/>
</dbReference>
<dbReference type="Gene3D" id="3.40.50.300">
    <property type="entry name" value="P-loop containing nucleotide triphosphate hydrolases"/>
    <property type="match status" value="1"/>
</dbReference>